<keyword evidence="1" id="KW-1133">Transmembrane helix</keyword>
<dbReference type="NCBIfam" id="TIGR01167">
    <property type="entry name" value="LPXTG_anchor"/>
    <property type="match status" value="1"/>
</dbReference>
<evidence type="ECO:0000313" key="2">
    <source>
        <dbReference type="EMBL" id="MBC3803055.1"/>
    </source>
</evidence>
<evidence type="ECO:0000256" key="1">
    <source>
        <dbReference type="SAM" id="Phobius"/>
    </source>
</evidence>
<proteinExistence type="predicted"/>
<protein>
    <submittedName>
        <fullName evidence="2">LPXTG cell wall anchor domain-containing protein</fullName>
    </submittedName>
</protein>
<sequence length="505" mass="52041">MKYLSLAAISEMRIPFKDGYKVTKRILTQTPIDVDLSCLKKRLKRRKCKVRKLSKLMSLLLVMAMIFMSVPGAALATEKDGANTAADETTIVVLTAETKAVPDEAAPLSATNNDADTTLATATQGTDATLPVVATTDNLAVTTAATTVPAADMAVATTTVAAQPATTPDETIIADEETITAMTATYLKLTLTGGTVVDVLVNPTGTNYIFDAAANELTLDNFTGEELNAISNADTFKLVLLGTNVLKTDFSFAVDVQGDLNMSGTGTLIAEGQATGGNIGGGIFASKGITIDSGTYDITAIGSASPGNDIAFGILSCGLTSDLIVNGGNINVTAIQNGGKAAYGLYSFGDFVANGGNIDIATDSTSADSTGIWAADDIVFNGGYTTIRSKTDTGTAKCLSAHSWVVINNGVLDLCATGGINPLAISGEEGVFISPCYGDVDLTASCLYLEPLCGKDKSHFKHHHAASSNPKTGVETTATDAVIAGLSLLALMGAAVAIGKRKKQM</sequence>
<reference evidence="2 3" key="1">
    <citation type="journal article" date="2020" name="mSystems">
        <title>Defining Genomic and Predicted Metabolic Features of the Acetobacterium Genus.</title>
        <authorList>
            <person name="Ross D.E."/>
            <person name="Marshall C.W."/>
            <person name="Gulliver D."/>
            <person name="May H.D."/>
            <person name="Norman R.S."/>
        </authorList>
    </citation>
    <scope>NUCLEOTIDE SEQUENCE [LARGE SCALE GENOMIC DNA]</scope>
    <source>
        <strain evidence="2 3">DSM 8238</strain>
    </source>
</reference>
<dbReference type="EMBL" id="WJBC01000001">
    <property type="protein sequence ID" value="MBC3803055.1"/>
    <property type="molecule type" value="Genomic_DNA"/>
</dbReference>
<accession>A0ABR6WRA9</accession>
<keyword evidence="1" id="KW-0812">Transmembrane</keyword>
<organism evidence="2 3">
    <name type="scientific">Acetobacterium fimetarium</name>
    <dbReference type="NCBI Taxonomy" id="52691"/>
    <lineage>
        <taxon>Bacteria</taxon>
        <taxon>Bacillati</taxon>
        <taxon>Bacillota</taxon>
        <taxon>Clostridia</taxon>
        <taxon>Eubacteriales</taxon>
        <taxon>Eubacteriaceae</taxon>
        <taxon>Acetobacterium</taxon>
    </lineage>
</organism>
<keyword evidence="3" id="KW-1185">Reference proteome</keyword>
<dbReference type="Proteomes" id="UP000603234">
    <property type="component" value="Unassembled WGS sequence"/>
</dbReference>
<feature type="transmembrane region" description="Helical" evidence="1">
    <location>
        <begin position="56"/>
        <end position="76"/>
    </location>
</feature>
<feature type="transmembrane region" description="Helical" evidence="1">
    <location>
        <begin position="481"/>
        <end position="499"/>
    </location>
</feature>
<gene>
    <name evidence="2" type="ORF">GH808_01180</name>
</gene>
<comment type="caution">
    <text evidence="2">The sequence shown here is derived from an EMBL/GenBank/DDBJ whole genome shotgun (WGS) entry which is preliminary data.</text>
</comment>
<evidence type="ECO:0000313" key="3">
    <source>
        <dbReference type="Proteomes" id="UP000603234"/>
    </source>
</evidence>
<keyword evidence="1" id="KW-0472">Membrane</keyword>
<name>A0ABR6WRA9_9FIRM</name>